<evidence type="ECO:0000256" key="4">
    <source>
        <dbReference type="ARBA" id="ARBA00022801"/>
    </source>
</evidence>
<evidence type="ECO:0000256" key="1">
    <source>
        <dbReference type="ARBA" id="ARBA00008136"/>
    </source>
</evidence>
<feature type="compositionally biased region" description="Gly residues" evidence="9">
    <location>
        <begin position="274"/>
        <end position="283"/>
    </location>
</feature>
<evidence type="ECO:0000313" key="10">
    <source>
        <dbReference type="EMBL" id="WAE74572.1"/>
    </source>
</evidence>
<keyword evidence="4 8" id="KW-0378">Hydrolase</keyword>
<feature type="region of interest" description="Disordered" evidence="9">
    <location>
        <begin position="27"/>
        <end position="72"/>
    </location>
</feature>
<name>A0ABY6YQY3_9ACTN</name>
<feature type="region of interest" description="Disordered" evidence="9">
    <location>
        <begin position="136"/>
        <end position="158"/>
    </location>
</feature>
<sequence>MCGRYAQSRNVHQLQLAFGLPEQALPEEADPRSWPPLEELEPDYNISPGRPVYAVLGPPPRAGDQGPPGPRTLHTLRWGLVPSWAKDRNVGYRMINARSETVADKPAFRTAYRRRRCLLPADAYYEWQLVGKDGTVQASTSPATDPQHKKRKAKADKKPYSIHYRDDRPLAMAGIFERWRDPEVPEDDPAAWVWSCAVVTTEAAPGLDHIHERMPVVVPPEDWAAWLDPASGADELAHLLGETPVDRFAVDEVSTDVNTIKNNRPDLLEPLTDTGGGEPGTLF</sequence>
<keyword evidence="3" id="KW-0227">DNA damage</keyword>
<evidence type="ECO:0000313" key="11">
    <source>
        <dbReference type="Proteomes" id="UP001156498"/>
    </source>
</evidence>
<protein>
    <recommendedName>
        <fullName evidence="8">Abasic site processing protein</fullName>
        <ecNumber evidence="8">3.4.-.-</ecNumber>
    </recommendedName>
</protein>
<dbReference type="RefSeq" id="WP_267948345.1">
    <property type="nucleotide sequence ID" value="NZ_CP113264.1"/>
</dbReference>
<dbReference type="EMBL" id="CP113264">
    <property type="protein sequence ID" value="WAE74572.1"/>
    <property type="molecule type" value="Genomic_DNA"/>
</dbReference>
<evidence type="ECO:0000256" key="8">
    <source>
        <dbReference type="RuleBase" id="RU364100"/>
    </source>
</evidence>
<dbReference type="InterPro" id="IPR003738">
    <property type="entry name" value="SRAP"/>
</dbReference>
<keyword evidence="11" id="KW-1185">Reference proteome</keyword>
<dbReference type="InterPro" id="IPR036590">
    <property type="entry name" value="SRAP-like"/>
</dbReference>
<dbReference type="Pfam" id="PF02586">
    <property type="entry name" value="SRAP"/>
    <property type="match status" value="1"/>
</dbReference>
<evidence type="ECO:0000256" key="7">
    <source>
        <dbReference type="ARBA" id="ARBA00023239"/>
    </source>
</evidence>
<evidence type="ECO:0000256" key="5">
    <source>
        <dbReference type="ARBA" id="ARBA00023124"/>
    </source>
</evidence>
<proteinExistence type="inferred from homology"/>
<dbReference type="EC" id="3.4.-.-" evidence="8"/>
<keyword evidence="7" id="KW-0456">Lyase</keyword>
<dbReference type="Proteomes" id="UP001156498">
    <property type="component" value="Chromosome"/>
</dbReference>
<reference evidence="10 11" key="1">
    <citation type="journal article" date="2013" name="Int. J. Syst. Evol. Microbiol.">
        <title>Description of Streptomonospora sediminis sp. nov. and Streptomonospora nanhaiensis sp. nov., and reclassification of Nocardiopsis arabia Hozzein &amp; Goodfellow 2008 as Streptomonospora arabica comb. nov. and emended description of the genus Streptomonospora.</title>
        <authorList>
            <person name="Zhang D.F."/>
            <person name="Pan H.Q."/>
            <person name="He J."/>
            <person name="Zhang X.M."/>
            <person name="Zhang Y.G."/>
            <person name="Klenk H.P."/>
            <person name="Hu J.C."/>
            <person name="Li W.J."/>
        </authorList>
    </citation>
    <scope>NUCLEOTIDE SEQUENCE [LARGE SCALE GENOMIC DNA]</scope>
    <source>
        <strain evidence="10 11">12A09</strain>
    </source>
</reference>
<evidence type="ECO:0000256" key="9">
    <source>
        <dbReference type="SAM" id="MobiDB-lite"/>
    </source>
</evidence>
<gene>
    <name evidence="10" type="ORF">OUQ99_05540</name>
</gene>
<evidence type="ECO:0000256" key="3">
    <source>
        <dbReference type="ARBA" id="ARBA00022763"/>
    </source>
</evidence>
<dbReference type="Gene3D" id="3.90.1680.10">
    <property type="entry name" value="SOS response associated peptidase-like"/>
    <property type="match status" value="1"/>
</dbReference>
<keyword evidence="6" id="KW-0238">DNA-binding</keyword>
<keyword evidence="2 8" id="KW-0645">Protease</keyword>
<organism evidence="10 11">
    <name type="scientific">Streptomonospora nanhaiensis</name>
    <dbReference type="NCBI Taxonomy" id="1323731"/>
    <lineage>
        <taxon>Bacteria</taxon>
        <taxon>Bacillati</taxon>
        <taxon>Actinomycetota</taxon>
        <taxon>Actinomycetes</taxon>
        <taxon>Streptosporangiales</taxon>
        <taxon>Nocardiopsidaceae</taxon>
        <taxon>Streptomonospora</taxon>
    </lineage>
</organism>
<dbReference type="PANTHER" id="PTHR13604">
    <property type="entry name" value="DC12-RELATED"/>
    <property type="match status" value="1"/>
</dbReference>
<evidence type="ECO:0000256" key="6">
    <source>
        <dbReference type="ARBA" id="ARBA00023125"/>
    </source>
</evidence>
<feature type="region of interest" description="Disordered" evidence="9">
    <location>
        <begin position="264"/>
        <end position="283"/>
    </location>
</feature>
<dbReference type="SUPFAM" id="SSF143081">
    <property type="entry name" value="BB1717-like"/>
    <property type="match status" value="1"/>
</dbReference>
<accession>A0ABY6YQY3</accession>
<dbReference type="PANTHER" id="PTHR13604:SF0">
    <property type="entry name" value="ABASIC SITE PROCESSING PROTEIN HMCES"/>
    <property type="match status" value="1"/>
</dbReference>
<evidence type="ECO:0000256" key="2">
    <source>
        <dbReference type="ARBA" id="ARBA00022670"/>
    </source>
</evidence>
<keyword evidence="5" id="KW-0190">Covalent protein-DNA linkage</keyword>
<comment type="similarity">
    <text evidence="1 8">Belongs to the SOS response-associated peptidase family.</text>
</comment>